<dbReference type="InterPro" id="IPR018247">
    <property type="entry name" value="EF_Hand_1_Ca_BS"/>
</dbReference>
<dbReference type="InterPro" id="IPR007352">
    <property type="entry name" value="DUF420"/>
</dbReference>
<proteinExistence type="predicted"/>
<accession>A0AA49GP18</accession>
<keyword evidence="1" id="KW-1133">Transmembrane helix</keyword>
<feature type="transmembrane region" description="Helical" evidence="1">
    <location>
        <begin position="49"/>
        <end position="66"/>
    </location>
</feature>
<feature type="transmembrane region" description="Helical" evidence="1">
    <location>
        <begin position="126"/>
        <end position="152"/>
    </location>
</feature>
<evidence type="ECO:0000256" key="1">
    <source>
        <dbReference type="SAM" id="Phobius"/>
    </source>
</evidence>
<keyword evidence="1" id="KW-0472">Membrane</keyword>
<feature type="transmembrane region" description="Helical" evidence="1">
    <location>
        <begin position="78"/>
        <end position="95"/>
    </location>
</feature>
<dbReference type="PROSITE" id="PS00018">
    <property type="entry name" value="EF_HAND_1"/>
    <property type="match status" value="1"/>
</dbReference>
<gene>
    <name evidence="2" type="ORF">K4G66_31620</name>
</gene>
<dbReference type="Pfam" id="PF04238">
    <property type="entry name" value="DUF420"/>
    <property type="match status" value="1"/>
</dbReference>
<dbReference type="AlphaFoldDB" id="A0AA49GP18"/>
<dbReference type="PANTHER" id="PTHR37692">
    <property type="entry name" value="HYPOTHETICAL MEMBRANE SPANNING PROTEIN"/>
    <property type="match status" value="1"/>
</dbReference>
<feature type="transmembrane region" description="Helical" evidence="1">
    <location>
        <begin position="9"/>
        <end position="29"/>
    </location>
</feature>
<reference evidence="2" key="2">
    <citation type="journal article" date="2024" name="Antonie Van Leeuwenhoek">
        <title>Roseihalotalea indica gen. nov., sp. nov., a halophilic Bacteroidetes from mesopelagic Southwest Indian Ocean with higher carbohydrate metabolic potential.</title>
        <authorList>
            <person name="Chen B."/>
            <person name="Zhang M."/>
            <person name="Lin D."/>
            <person name="Ye J."/>
            <person name="Tang K."/>
        </authorList>
    </citation>
    <scope>NUCLEOTIDE SEQUENCE</scope>
    <source>
        <strain evidence="2">TK19036</strain>
    </source>
</reference>
<reference evidence="2" key="1">
    <citation type="journal article" date="2023" name="Comput. Struct. Biotechnol. J.">
        <title>Discovery of a novel marine Bacteroidetes with a rich repertoire of carbohydrate-active enzymes.</title>
        <authorList>
            <person name="Chen B."/>
            <person name="Liu G."/>
            <person name="Chen Q."/>
            <person name="Wang H."/>
            <person name="Liu L."/>
            <person name="Tang K."/>
        </authorList>
    </citation>
    <scope>NUCLEOTIDE SEQUENCE</scope>
    <source>
        <strain evidence="2">TK19036</strain>
    </source>
</reference>
<name>A0AA49GP18_9BACT</name>
<protein>
    <submittedName>
        <fullName evidence="2">DUF420 domain-containing protein</fullName>
    </submittedName>
</protein>
<keyword evidence="1" id="KW-0812">Transmembrane</keyword>
<organism evidence="2">
    <name type="scientific">Roseihalotalea indica</name>
    <dbReference type="NCBI Taxonomy" id="2867963"/>
    <lineage>
        <taxon>Bacteria</taxon>
        <taxon>Pseudomonadati</taxon>
        <taxon>Bacteroidota</taxon>
        <taxon>Cytophagia</taxon>
        <taxon>Cytophagales</taxon>
        <taxon>Catalimonadaceae</taxon>
        <taxon>Roseihalotalea</taxon>
    </lineage>
</organism>
<feature type="transmembrane region" description="Helical" evidence="1">
    <location>
        <begin position="164"/>
        <end position="186"/>
    </location>
</feature>
<sequence>MQTTQDNRYLTIIGVLSVAIPLVVALLIFSPSKFAIEGDWVYFLPHLNAVLNTATSLALIAGLVFIKQKKTNYHRTAMLVAFVLGALFLVSYVIYHGAADSTKFGDVNHDQVVSAEELAAIGGMRMVYLVILLSHIGLAIIVVPLVLLALYYAISEKFNKHRKIVKFAYPVWLYVSITGVIVYLMISPYYG</sequence>
<dbReference type="EMBL" id="CP120682">
    <property type="protein sequence ID" value="WKN36918.1"/>
    <property type="molecule type" value="Genomic_DNA"/>
</dbReference>
<dbReference type="PANTHER" id="PTHR37692:SF1">
    <property type="entry name" value="DUF420 DOMAIN-CONTAINING PROTEIN"/>
    <property type="match status" value="1"/>
</dbReference>
<evidence type="ECO:0000313" key="2">
    <source>
        <dbReference type="EMBL" id="WKN36918.1"/>
    </source>
</evidence>